<evidence type="ECO:0000256" key="3">
    <source>
        <dbReference type="ARBA" id="ARBA00006245"/>
    </source>
</evidence>
<name>A0A1B6HJZ5_9HEMI</name>
<evidence type="ECO:0000256" key="4">
    <source>
        <dbReference type="ARBA" id="ARBA00022454"/>
    </source>
</evidence>
<evidence type="ECO:0000256" key="6">
    <source>
        <dbReference type="ARBA" id="ARBA00022618"/>
    </source>
</evidence>
<evidence type="ECO:0000313" key="15">
    <source>
        <dbReference type="EMBL" id="JAS74951.1"/>
    </source>
</evidence>
<dbReference type="GO" id="GO:1990423">
    <property type="term" value="C:RZZ complex"/>
    <property type="evidence" value="ECO:0007669"/>
    <property type="project" value="TreeGrafter"/>
</dbReference>
<dbReference type="InterPro" id="IPR048344">
    <property type="entry name" value="Zw10_middle"/>
</dbReference>
<dbReference type="GO" id="GO:0005634">
    <property type="term" value="C:nucleus"/>
    <property type="evidence" value="ECO:0007669"/>
    <property type="project" value="InterPro"/>
</dbReference>
<evidence type="ECO:0000259" key="11">
    <source>
        <dbReference type="Pfam" id="PF06248"/>
    </source>
</evidence>
<dbReference type="GO" id="GO:0007094">
    <property type="term" value="P:mitotic spindle assembly checkpoint signaling"/>
    <property type="evidence" value="ECO:0007669"/>
    <property type="project" value="TreeGrafter"/>
</dbReference>
<keyword evidence="7" id="KW-0498">Mitosis</keyword>
<keyword evidence="9" id="KW-0131">Cell cycle</keyword>
<dbReference type="InterPro" id="IPR048343">
    <property type="entry name" value="ZW10_C"/>
</dbReference>
<protein>
    <recommendedName>
        <fullName evidence="16">Centromere/kinetochore protein zw10 homolog</fullName>
    </recommendedName>
</protein>
<reference evidence="15" key="1">
    <citation type="submission" date="2015-11" db="EMBL/GenBank/DDBJ databases">
        <title>De novo transcriptome assembly of four potential Pierce s Disease insect vectors from Arizona vineyards.</title>
        <authorList>
            <person name="Tassone E.E."/>
        </authorList>
    </citation>
    <scope>NUCLEOTIDE SEQUENCE</scope>
</reference>
<dbReference type="PANTHER" id="PTHR12205:SF0">
    <property type="entry name" value="CENTROMERE_KINETOCHORE PROTEIN ZW10 HOMOLOG"/>
    <property type="match status" value="1"/>
</dbReference>
<evidence type="ECO:0000256" key="2">
    <source>
        <dbReference type="ARBA" id="ARBA00004629"/>
    </source>
</evidence>
<dbReference type="Pfam" id="PF22766">
    <property type="entry name" value="ZW10_C2"/>
    <property type="match status" value="1"/>
</dbReference>
<feature type="domain" description="Centromere/kinetochore protein zw10 middle" evidence="12">
    <location>
        <begin position="196"/>
        <end position="383"/>
    </location>
</feature>
<dbReference type="AlphaFoldDB" id="A0A1B6HJZ5"/>
<keyword evidence="6" id="KW-0132">Cell division</keyword>
<keyword evidence="10" id="KW-0137">Centromere</keyword>
<evidence type="ECO:0000259" key="14">
    <source>
        <dbReference type="Pfam" id="PF22766"/>
    </source>
</evidence>
<dbReference type="Pfam" id="PF20666">
    <property type="entry name" value="ZW10_C"/>
    <property type="match status" value="1"/>
</dbReference>
<comment type="subcellular location">
    <subcellularLocation>
        <location evidence="2">Chromosome</location>
        <location evidence="2">Centromere</location>
        <location evidence="2">Kinetochore</location>
    </subcellularLocation>
    <subcellularLocation>
        <location evidence="1">Cytoplasm</location>
    </subcellularLocation>
</comment>
<accession>A0A1B6HJZ5</accession>
<proteinExistence type="inferred from homology"/>
<dbReference type="InterPro" id="IPR046362">
    <property type="entry name" value="Zw10/DSL1_C_sf"/>
</dbReference>
<comment type="similarity">
    <text evidence="3">Belongs to the ZW10 family.</text>
</comment>
<feature type="domain" description="Centromere/kinetochore protein zw10 N-terminal" evidence="11">
    <location>
        <begin position="33"/>
        <end position="118"/>
    </location>
</feature>
<keyword evidence="4" id="KW-0158">Chromosome</keyword>
<evidence type="ECO:0000256" key="8">
    <source>
        <dbReference type="ARBA" id="ARBA00022838"/>
    </source>
</evidence>
<feature type="domain" description="Centromere/kinetochore protein zw10 C-terminal" evidence="13">
    <location>
        <begin position="418"/>
        <end position="546"/>
    </location>
</feature>
<dbReference type="InterPro" id="IPR009361">
    <property type="entry name" value="Zw10_N"/>
</dbReference>
<dbReference type="Pfam" id="PF06248">
    <property type="entry name" value="Zw10_N"/>
    <property type="match status" value="1"/>
</dbReference>
<sequence>MSFLEEILVSKGLVEVQELNVKIQELAKSIVVLKGEVIVAMEDIYVNYTSTLDDTNHLVNEVQNLETQLDHVTDCIDNKMKCELAASTDELENLSVTLKEATLSCNMVKQLLKIHTALDMSQNVNSGKILETAQQLKTVEEDLIRDNTFGLECLDIFEGIKKELVFERSKHSFNTVKLWLQSVSWDETIIENCRIVTLSLATNVDKQELLEALFYYDLLSMEMNKFGGRLFRDVLCPIISQVTRVDFKDKSTLALRIDLSGKAPPCIDVLNNLTIVLNFLSLQLNLKVDDETSFISELNKQISAEFISYLIKNCLSLTVPKKRDELEAYKVLVEDITAFEVFLKDIGFISEDDKSIAEYSTNVEELFAIKTCEAYLAAARNIMKKDIHDIKQVGPVSSNVPEELETTIHLTEVSPHTFQFPSCQISKSTDELLDLVNEILREIPKNTDMCVVKLFYTARNVFIMYCDVVPEFHERLLNTIPQQSAILHNNAMYLAHHLMFLGPKYQPSFPPVLQSHTTTFVDLVETLRSLAVSVFSKQLLMQKKHIIDILRDSGLVTLSDSPKFPEDIEKAIRQCLRQLALLQTVWQHVLPDNNYCKALGLLCNAFVEEIVQKVLSAEDIPADTAAQLVEVFSLIQQKAPLVFPEPQEIHRHVKKWAKFTELQLVLGAGLREVDDRWADGKGPLAQEFTADQVRHLVRALFQISDRRAILLAKII</sequence>
<gene>
    <name evidence="15" type="ORF">g.40732</name>
</gene>
<evidence type="ECO:0000256" key="1">
    <source>
        <dbReference type="ARBA" id="ARBA00004496"/>
    </source>
</evidence>
<evidence type="ECO:0000256" key="5">
    <source>
        <dbReference type="ARBA" id="ARBA00022490"/>
    </source>
</evidence>
<evidence type="ECO:0008006" key="16">
    <source>
        <dbReference type="Google" id="ProtNLM"/>
    </source>
</evidence>
<evidence type="ECO:0000256" key="9">
    <source>
        <dbReference type="ARBA" id="ARBA00023306"/>
    </source>
</evidence>
<dbReference type="InterPro" id="IPR055148">
    <property type="entry name" value="ZW10_C_2"/>
</dbReference>
<dbReference type="EMBL" id="GECU01032755">
    <property type="protein sequence ID" value="JAS74951.1"/>
    <property type="molecule type" value="Transcribed_RNA"/>
</dbReference>
<dbReference type="GO" id="GO:0005737">
    <property type="term" value="C:cytoplasm"/>
    <property type="evidence" value="ECO:0007669"/>
    <property type="project" value="UniProtKB-SubCell"/>
</dbReference>
<evidence type="ECO:0000259" key="13">
    <source>
        <dbReference type="Pfam" id="PF20666"/>
    </source>
</evidence>
<dbReference type="Gene3D" id="1.10.357.150">
    <property type="match status" value="1"/>
</dbReference>
<dbReference type="PANTHER" id="PTHR12205">
    <property type="entry name" value="CENTROMERE/KINETOCHORE PROTEIN ZW10"/>
    <property type="match status" value="1"/>
</dbReference>
<evidence type="ECO:0000259" key="12">
    <source>
        <dbReference type="Pfam" id="PF20665"/>
    </source>
</evidence>
<dbReference type="Pfam" id="PF20665">
    <property type="entry name" value="Zw10_middle"/>
    <property type="match status" value="1"/>
</dbReference>
<keyword evidence="8" id="KW-0995">Kinetochore</keyword>
<feature type="domain" description="ZW10 C-terminal helical" evidence="14">
    <location>
        <begin position="570"/>
        <end position="714"/>
    </location>
</feature>
<evidence type="ECO:0000256" key="10">
    <source>
        <dbReference type="ARBA" id="ARBA00023328"/>
    </source>
</evidence>
<evidence type="ECO:0000256" key="7">
    <source>
        <dbReference type="ARBA" id="ARBA00022776"/>
    </source>
</evidence>
<dbReference type="GO" id="GO:0006888">
    <property type="term" value="P:endoplasmic reticulum to Golgi vesicle-mediated transport"/>
    <property type="evidence" value="ECO:0007669"/>
    <property type="project" value="TreeGrafter"/>
</dbReference>
<dbReference type="GO" id="GO:0051301">
    <property type="term" value="P:cell division"/>
    <property type="evidence" value="ECO:0007669"/>
    <property type="project" value="UniProtKB-KW"/>
</dbReference>
<organism evidence="15">
    <name type="scientific">Homalodisca liturata</name>
    <dbReference type="NCBI Taxonomy" id="320908"/>
    <lineage>
        <taxon>Eukaryota</taxon>
        <taxon>Metazoa</taxon>
        <taxon>Ecdysozoa</taxon>
        <taxon>Arthropoda</taxon>
        <taxon>Hexapoda</taxon>
        <taxon>Insecta</taxon>
        <taxon>Pterygota</taxon>
        <taxon>Neoptera</taxon>
        <taxon>Paraneoptera</taxon>
        <taxon>Hemiptera</taxon>
        <taxon>Auchenorrhyncha</taxon>
        <taxon>Membracoidea</taxon>
        <taxon>Cicadellidae</taxon>
        <taxon>Cicadellinae</taxon>
        <taxon>Proconiini</taxon>
        <taxon>Homalodisca</taxon>
    </lineage>
</organism>
<keyword evidence="5" id="KW-0963">Cytoplasm</keyword>